<dbReference type="Proteomes" id="UP000027318">
    <property type="component" value="Unassembled WGS sequence"/>
</dbReference>
<dbReference type="InterPro" id="IPR021936">
    <property type="entry name" value="DUF3549"/>
</dbReference>
<sequence>MMEKRLIDLLQHQDNRLRIYDMGRRISKLSNDTFARIETAEIPYPMPFLQQAWIGLLIWNPTARNQNLIWFLKLPLDEQGFLVQAARDDIVNRLLQQVIHPDTEEDALKDNPFSFTPDPEKMACFHALASRTLKTPASRYYEEVQQYLAGQYPEAHWTHLGLQGLADYVMRLDQGENTQSLCQNLAQLPDPLLMTLARMLEHCQPDYRLQRALSQLLTQRLKHPETAPELIAALLRGLSNAVDSSGRDQVIDQLLDSPLALEAEVIAALATRCHTSLEQPERLKRFLECLAAGKAGQQGFSRILSDLMFLSSMRSQILMAFRDPQRSESLSQAIGAMFGSRLNTSH</sequence>
<keyword evidence="2" id="KW-1185">Reference proteome</keyword>
<dbReference type="PATRIC" id="fig|267850.7.peg.1276"/>
<protein>
    <recommendedName>
        <fullName evidence="3">DUF3549 domain-containing protein</fullName>
    </recommendedName>
</protein>
<dbReference type="RefSeq" id="WP_036545005.1">
    <property type="nucleotide sequence ID" value="NZ_JMSZ01000016.1"/>
</dbReference>
<name>A0A063Y4T6_9GAMM</name>
<reference evidence="1 2" key="1">
    <citation type="journal article" date="2005" name="Int. J. Syst. Evol. Microbiol.">
        <title>Nitrincola lacisaponensis gen. nov., sp. nov., a novel alkaliphilic bacterium isolated from an alkaline, saline lake.</title>
        <authorList>
            <person name="Dimitriu P.A."/>
            <person name="Shukla S.K."/>
            <person name="Conradt J."/>
            <person name="Marquez M.C."/>
            <person name="Ventosa A."/>
            <person name="Maglia A."/>
            <person name="Peyton B.M."/>
            <person name="Pinkart H.C."/>
            <person name="Mormile M.R."/>
        </authorList>
    </citation>
    <scope>NUCLEOTIDE SEQUENCE [LARGE SCALE GENOMIC DNA]</scope>
    <source>
        <strain evidence="1 2">4CA</strain>
    </source>
</reference>
<evidence type="ECO:0000313" key="2">
    <source>
        <dbReference type="Proteomes" id="UP000027318"/>
    </source>
</evidence>
<accession>A0A063Y4T6</accession>
<dbReference type="AlphaFoldDB" id="A0A063Y4T6"/>
<dbReference type="Pfam" id="PF12069">
    <property type="entry name" value="DUF3549"/>
    <property type="match status" value="1"/>
</dbReference>
<evidence type="ECO:0000313" key="1">
    <source>
        <dbReference type="EMBL" id="KDE40689.1"/>
    </source>
</evidence>
<gene>
    <name evidence="1" type="ORF">ADINL_1281</name>
</gene>
<organism evidence="1 2">
    <name type="scientific">Nitrincola lacisaponensis</name>
    <dbReference type="NCBI Taxonomy" id="267850"/>
    <lineage>
        <taxon>Bacteria</taxon>
        <taxon>Pseudomonadati</taxon>
        <taxon>Pseudomonadota</taxon>
        <taxon>Gammaproteobacteria</taxon>
        <taxon>Oceanospirillales</taxon>
        <taxon>Oceanospirillaceae</taxon>
        <taxon>Nitrincola</taxon>
    </lineage>
</organism>
<dbReference type="EMBL" id="JMSZ01000016">
    <property type="protein sequence ID" value="KDE40689.1"/>
    <property type="molecule type" value="Genomic_DNA"/>
</dbReference>
<evidence type="ECO:0008006" key="3">
    <source>
        <dbReference type="Google" id="ProtNLM"/>
    </source>
</evidence>
<proteinExistence type="predicted"/>
<dbReference type="SUPFAM" id="SSF81891">
    <property type="entry name" value="Poly A polymerase C-terminal region-like"/>
    <property type="match status" value="1"/>
</dbReference>
<dbReference type="STRING" id="267850.ADINL_1281"/>
<comment type="caution">
    <text evidence="1">The sequence shown here is derived from an EMBL/GenBank/DDBJ whole genome shotgun (WGS) entry which is preliminary data.</text>
</comment>